<dbReference type="GO" id="GO:0005524">
    <property type="term" value="F:ATP binding"/>
    <property type="evidence" value="ECO:0007669"/>
    <property type="project" value="UniProtKB-KW"/>
</dbReference>
<dbReference type="RefSeq" id="WP_337890602.1">
    <property type="nucleotide sequence ID" value="NZ_JBAHVI010000007.1"/>
</dbReference>
<keyword evidence="4" id="KW-0547">Nucleotide-binding</keyword>
<reference evidence="4 5" key="1">
    <citation type="submission" date="2024-02" db="EMBL/GenBank/DDBJ databases">
        <title>Whole genome sequencing and characterization of Corynebacterium isolated from the ocular surface of dry eye disease sufferers.</title>
        <authorList>
            <person name="Naqvi M."/>
        </authorList>
    </citation>
    <scope>NUCLEOTIDE SEQUENCE [LARGE SCALE GENOMIC DNA]</scope>
    <source>
        <strain evidence="4 5">PCRF</strain>
    </source>
</reference>
<keyword evidence="4" id="KW-0067">ATP-binding</keyword>
<dbReference type="InterPro" id="IPR003439">
    <property type="entry name" value="ABC_transporter-like_ATP-bd"/>
</dbReference>
<name>A0ABU8NZP7_9CORY</name>
<gene>
    <name evidence="4" type="ORF">V5S96_07880</name>
</gene>
<accession>A0ABU8NZP7</accession>
<feature type="compositionally biased region" description="Low complexity" evidence="2">
    <location>
        <begin position="28"/>
        <end position="40"/>
    </location>
</feature>
<evidence type="ECO:0000313" key="5">
    <source>
        <dbReference type="Proteomes" id="UP001359781"/>
    </source>
</evidence>
<sequence>MYPILAPPHLLTNTRPRRAPRHKPGELRAAPPSAPPTTARRAPRYPIGYRAARRTARVSGGQAQRAAIARALSIEPTVLLADEPTDALDPATSESVLATLLEQTLSRGTCLIMVTHDEEVSRTTHRRLELREGRLHKKAS</sequence>
<dbReference type="EMBL" id="JBAHVJ010000007">
    <property type="protein sequence ID" value="MEJ4100272.1"/>
    <property type="molecule type" value="Genomic_DNA"/>
</dbReference>
<dbReference type="PANTHER" id="PTHR24220">
    <property type="entry name" value="IMPORT ATP-BINDING PROTEIN"/>
    <property type="match status" value="1"/>
</dbReference>
<comment type="caution">
    <text evidence="4">The sequence shown here is derived from an EMBL/GenBank/DDBJ whole genome shotgun (WGS) entry which is preliminary data.</text>
</comment>
<dbReference type="SUPFAM" id="SSF52540">
    <property type="entry name" value="P-loop containing nucleoside triphosphate hydrolases"/>
    <property type="match status" value="1"/>
</dbReference>
<evidence type="ECO:0000259" key="3">
    <source>
        <dbReference type="Pfam" id="PF00005"/>
    </source>
</evidence>
<dbReference type="PANTHER" id="PTHR24220:SF689">
    <property type="entry name" value="LIPOPROTEIN-RELEASING SYSTEM ATP-BINDING PROTEIN LOLD"/>
    <property type="match status" value="1"/>
</dbReference>
<evidence type="ECO:0000256" key="2">
    <source>
        <dbReference type="SAM" id="MobiDB-lite"/>
    </source>
</evidence>
<comment type="similarity">
    <text evidence="1">Belongs to the ABC transporter superfamily.</text>
</comment>
<feature type="domain" description="ABC transporter" evidence="3">
    <location>
        <begin position="52"/>
        <end position="85"/>
    </location>
</feature>
<dbReference type="InterPro" id="IPR027417">
    <property type="entry name" value="P-loop_NTPase"/>
</dbReference>
<evidence type="ECO:0000256" key="1">
    <source>
        <dbReference type="ARBA" id="ARBA00005417"/>
    </source>
</evidence>
<evidence type="ECO:0000313" key="4">
    <source>
        <dbReference type="EMBL" id="MEJ4100272.1"/>
    </source>
</evidence>
<dbReference type="Gene3D" id="3.40.50.300">
    <property type="entry name" value="P-loop containing nucleotide triphosphate hydrolases"/>
    <property type="match status" value="1"/>
</dbReference>
<proteinExistence type="inferred from homology"/>
<dbReference type="InterPro" id="IPR015854">
    <property type="entry name" value="ABC_transpr_LolD-like"/>
</dbReference>
<organism evidence="4 5">
    <name type="scientific">Corynebacterium mastitidis</name>
    <dbReference type="NCBI Taxonomy" id="161890"/>
    <lineage>
        <taxon>Bacteria</taxon>
        <taxon>Bacillati</taxon>
        <taxon>Actinomycetota</taxon>
        <taxon>Actinomycetes</taxon>
        <taxon>Mycobacteriales</taxon>
        <taxon>Corynebacteriaceae</taxon>
        <taxon>Corynebacterium</taxon>
    </lineage>
</organism>
<keyword evidence="5" id="KW-1185">Reference proteome</keyword>
<dbReference type="Proteomes" id="UP001359781">
    <property type="component" value="Unassembled WGS sequence"/>
</dbReference>
<feature type="region of interest" description="Disordered" evidence="2">
    <location>
        <begin position="1"/>
        <end position="45"/>
    </location>
</feature>
<dbReference type="Pfam" id="PF00005">
    <property type="entry name" value="ABC_tran"/>
    <property type="match status" value="1"/>
</dbReference>
<protein>
    <submittedName>
        <fullName evidence="4">ATP-binding cassette domain-containing protein</fullName>
    </submittedName>
</protein>